<proteinExistence type="predicted"/>
<organism evidence="1 2">
    <name type="scientific">Phanerochaete sordida</name>
    <dbReference type="NCBI Taxonomy" id="48140"/>
    <lineage>
        <taxon>Eukaryota</taxon>
        <taxon>Fungi</taxon>
        <taxon>Dikarya</taxon>
        <taxon>Basidiomycota</taxon>
        <taxon>Agaricomycotina</taxon>
        <taxon>Agaricomycetes</taxon>
        <taxon>Polyporales</taxon>
        <taxon>Phanerochaetaceae</taxon>
        <taxon>Phanerochaete</taxon>
    </lineage>
</organism>
<dbReference type="EMBL" id="BPQB01000015">
    <property type="protein sequence ID" value="GJE89998.1"/>
    <property type="molecule type" value="Genomic_DNA"/>
</dbReference>
<dbReference type="AlphaFoldDB" id="A0A9P3LD61"/>
<keyword evidence="2" id="KW-1185">Reference proteome</keyword>
<evidence type="ECO:0000313" key="2">
    <source>
        <dbReference type="Proteomes" id="UP000703269"/>
    </source>
</evidence>
<comment type="caution">
    <text evidence="1">The sequence shown here is derived from an EMBL/GenBank/DDBJ whole genome shotgun (WGS) entry which is preliminary data.</text>
</comment>
<evidence type="ECO:0000313" key="1">
    <source>
        <dbReference type="EMBL" id="GJE89998.1"/>
    </source>
</evidence>
<accession>A0A9P3LD61</accession>
<name>A0A9P3LD61_9APHY</name>
<gene>
    <name evidence="1" type="ORF">PsYK624_061180</name>
</gene>
<dbReference type="Proteomes" id="UP000703269">
    <property type="component" value="Unassembled WGS sequence"/>
</dbReference>
<reference evidence="1 2" key="1">
    <citation type="submission" date="2021-08" db="EMBL/GenBank/DDBJ databases">
        <title>Draft Genome Sequence of Phanerochaete sordida strain YK-624.</title>
        <authorList>
            <person name="Mori T."/>
            <person name="Dohra H."/>
            <person name="Suzuki T."/>
            <person name="Kawagishi H."/>
            <person name="Hirai H."/>
        </authorList>
    </citation>
    <scope>NUCLEOTIDE SEQUENCE [LARGE SCALE GENOMIC DNA]</scope>
    <source>
        <strain evidence="1 2">YK-624</strain>
    </source>
</reference>
<sequence>MSAISFAFSTSSSAQTLAPFYCRQHQEIEITDRDRCGGAPERPLSQAAFPPTTSVVTHLPPSRLYGHC</sequence>
<protein>
    <submittedName>
        <fullName evidence="1">Uncharacterized protein</fullName>
    </submittedName>
</protein>